<keyword evidence="2" id="KW-1185">Reference proteome</keyword>
<dbReference type="Proteomes" id="UP000614714">
    <property type="component" value="Unassembled WGS sequence"/>
</dbReference>
<evidence type="ECO:0000313" key="2">
    <source>
        <dbReference type="Proteomes" id="UP000614714"/>
    </source>
</evidence>
<reference evidence="1 2" key="1">
    <citation type="submission" date="2020-12" db="EMBL/GenBank/DDBJ databases">
        <title>Geomonas sp. Red421, isolated from paddy soil.</title>
        <authorList>
            <person name="Xu Z."/>
            <person name="Zhang Z."/>
            <person name="Masuda Y."/>
            <person name="Itoh H."/>
            <person name="Senoo K."/>
        </authorList>
    </citation>
    <scope>NUCLEOTIDE SEQUENCE [LARGE SCALE GENOMIC DNA]</scope>
    <source>
        <strain evidence="1 2">Red421</strain>
    </source>
</reference>
<accession>A0ABS0YAX1</accession>
<organism evidence="1 2">
    <name type="scientific">Geomonas anaerohicana</name>
    <dbReference type="NCBI Taxonomy" id="2798583"/>
    <lineage>
        <taxon>Bacteria</taxon>
        <taxon>Pseudomonadati</taxon>
        <taxon>Thermodesulfobacteriota</taxon>
        <taxon>Desulfuromonadia</taxon>
        <taxon>Geobacterales</taxon>
        <taxon>Geobacteraceae</taxon>
        <taxon>Geomonas</taxon>
    </lineage>
</organism>
<sequence>MKTKIRYLAVLAVLTSLLSGCIVVPVDGYYGHHHGYYYDDYGGYYGRGPYGGRR</sequence>
<evidence type="ECO:0000313" key="1">
    <source>
        <dbReference type="EMBL" id="MBJ6749461.1"/>
    </source>
</evidence>
<evidence type="ECO:0008006" key="3">
    <source>
        <dbReference type="Google" id="ProtNLM"/>
    </source>
</evidence>
<proteinExistence type="predicted"/>
<gene>
    <name evidence="1" type="ORF">JFN91_04490</name>
</gene>
<protein>
    <recommendedName>
        <fullName evidence="3">Lipoprotein</fullName>
    </recommendedName>
</protein>
<dbReference type="PROSITE" id="PS51257">
    <property type="entry name" value="PROKAR_LIPOPROTEIN"/>
    <property type="match status" value="1"/>
</dbReference>
<comment type="caution">
    <text evidence="1">The sequence shown here is derived from an EMBL/GenBank/DDBJ whole genome shotgun (WGS) entry which is preliminary data.</text>
</comment>
<dbReference type="EMBL" id="JAEMHL010000002">
    <property type="protein sequence ID" value="MBJ6749461.1"/>
    <property type="molecule type" value="Genomic_DNA"/>
</dbReference>
<name>A0ABS0YAX1_9BACT</name>
<dbReference type="RefSeq" id="WP_199388002.1">
    <property type="nucleotide sequence ID" value="NZ_JAEMHL010000002.1"/>
</dbReference>